<protein>
    <submittedName>
        <fullName evidence="3">PQQ-dependent sugar dehydrogenase</fullName>
    </submittedName>
</protein>
<dbReference type="InterPro" id="IPR011041">
    <property type="entry name" value="Quinoprot_gluc/sorb_DH_b-prop"/>
</dbReference>
<dbReference type="RefSeq" id="WP_343874332.1">
    <property type="nucleotide sequence ID" value="NZ_BAAAIX010000026.1"/>
</dbReference>
<dbReference type="PROSITE" id="PS51318">
    <property type="entry name" value="TAT"/>
    <property type="match status" value="1"/>
</dbReference>
<feature type="compositionally biased region" description="Low complexity" evidence="1">
    <location>
        <begin position="23"/>
        <end position="55"/>
    </location>
</feature>
<dbReference type="PROSITE" id="PS51257">
    <property type="entry name" value="PROKAR_LIPOPROTEIN"/>
    <property type="match status" value="1"/>
</dbReference>
<feature type="domain" description="Glucose/Sorbosone dehydrogenase" evidence="2">
    <location>
        <begin position="81"/>
        <end position="402"/>
    </location>
</feature>
<sequence>MSISRRDLLGLGAGSGAAVLLAGCSTDAGPGAGPATSGPSSAGSPSSTASGAESPTPSPTPSTKPSAAIPRLTVQEAASGLEIPWGLGFSGSTAVLTERAGRIQVLRDGRPSRVTADLDDVAAAGEGGLTGLVVDPKDPRRIVVAFNSREGDVRIVPFTLSADLSRATRGKPLLTGLPANPSGRHSGCRLRFGSDGLLWVGTGDTARGSLPQDRTSLGGKVLRLDGRTGAPAPDNPWPDAQQTTQRYVYSYGHRNVQGLALQPGTGRMFSVEHGSAVDDEVNLLAKGANYGWNPVGSGDYDESVPMTDTTLPGAVRAVWSSGDPTLATSGAAFVTGEAWGGYAGCLAVACLKAQKLLMLRLTPAGALQQVLEVPELDGSHGRLRTVETDPSGALWVTTANGEDDTLLRITPA</sequence>
<keyword evidence="4" id="KW-1185">Reference proteome</keyword>
<dbReference type="Gene3D" id="2.120.10.30">
    <property type="entry name" value="TolB, C-terminal domain"/>
    <property type="match status" value="1"/>
</dbReference>
<gene>
    <name evidence="3" type="ORF">ACFSCS_12560</name>
</gene>
<dbReference type="EMBL" id="JBHUFZ010000028">
    <property type="protein sequence ID" value="MFD1891007.1"/>
    <property type="molecule type" value="Genomic_DNA"/>
</dbReference>
<evidence type="ECO:0000259" key="2">
    <source>
        <dbReference type="Pfam" id="PF07995"/>
    </source>
</evidence>
<dbReference type="InterPro" id="IPR011042">
    <property type="entry name" value="6-blade_b-propeller_TolB-like"/>
</dbReference>
<evidence type="ECO:0000313" key="4">
    <source>
        <dbReference type="Proteomes" id="UP001597326"/>
    </source>
</evidence>
<feature type="region of interest" description="Disordered" evidence="1">
    <location>
        <begin position="23"/>
        <end position="68"/>
    </location>
</feature>
<dbReference type="InterPro" id="IPR012938">
    <property type="entry name" value="Glc/Sorbosone_DH"/>
</dbReference>
<dbReference type="PANTHER" id="PTHR19328">
    <property type="entry name" value="HEDGEHOG-INTERACTING PROTEIN"/>
    <property type="match status" value="1"/>
</dbReference>
<name>A0ABW4RXI6_9ACTN</name>
<evidence type="ECO:0000313" key="3">
    <source>
        <dbReference type="EMBL" id="MFD1891007.1"/>
    </source>
</evidence>
<organism evidence="3 4">
    <name type="scientific">Luteococcus peritonei</name>
    <dbReference type="NCBI Taxonomy" id="88874"/>
    <lineage>
        <taxon>Bacteria</taxon>
        <taxon>Bacillati</taxon>
        <taxon>Actinomycetota</taxon>
        <taxon>Actinomycetes</taxon>
        <taxon>Propionibacteriales</taxon>
        <taxon>Propionibacteriaceae</taxon>
        <taxon>Luteococcus</taxon>
    </lineage>
</organism>
<dbReference type="PANTHER" id="PTHR19328:SF13">
    <property type="entry name" value="HIPL1 PROTEIN"/>
    <property type="match status" value="1"/>
</dbReference>
<reference evidence="4" key="1">
    <citation type="journal article" date="2019" name="Int. J. Syst. Evol. Microbiol.">
        <title>The Global Catalogue of Microorganisms (GCM) 10K type strain sequencing project: providing services to taxonomists for standard genome sequencing and annotation.</title>
        <authorList>
            <consortium name="The Broad Institute Genomics Platform"/>
            <consortium name="The Broad Institute Genome Sequencing Center for Infectious Disease"/>
            <person name="Wu L."/>
            <person name="Ma J."/>
        </authorList>
    </citation>
    <scope>NUCLEOTIDE SEQUENCE [LARGE SCALE GENOMIC DNA]</scope>
    <source>
        <strain evidence="4">CAIM 431</strain>
    </source>
</reference>
<dbReference type="Proteomes" id="UP001597326">
    <property type="component" value="Unassembled WGS sequence"/>
</dbReference>
<proteinExistence type="predicted"/>
<accession>A0ABW4RXI6</accession>
<dbReference type="InterPro" id="IPR006311">
    <property type="entry name" value="TAT_signal"/>
</dbReference>
<comment type="caution">
    <text evidence="3">The sequence shown here is derived from an EMBL/GenBank/DDBJ whole genome shotgun (WGS) entry which is preliminary data.</text>
</comment>
<dbReference type="SUPFAM" id="SSF50952">
    <property type="entry name" value="Soluble quinoprotein glucose dehydrogenase"/>
    <property type="match status" value="1"/>
</dbReference>
<evidence type="ECO:0000256" key="1">
    <source>
        <dbReference type="SAM" id="MobiDB-lite"/>
    </source>
</evidence>
<dbReference type="Pfam" id="PF07995">
    <property type="entry name" value="GSDH"/>
    <property type="match status" value="1"/>
</dbReference>